<name>A0A183HZF7_9BILA</name>
<dbReference type="EMBL" id="UZAJ01039959">
    <property type="protein sequence ID" value="VDP12362.1"/>
    <property type="molecule type" value="Genomic_DNA"/>
</dbReference>
<evidence type="ECO:0000313" key="1">
    <source>
        <dbReference type="EMBL" id="VDP12362.1"/>
    </source>
</evidence>
<dbReference type="AlphaFoldDB" id="A0A183HZF7"/>
<protein>
    <submittedName>
        <fullName evidence="1 3">Uncharacterized protein</fullName>
    </submittedName>
</protein>
<organism evidence="3">
    <name type="scientific">Onchocerca flexuosa</name>
    <dbReference type="NCBI Taxonomy" id="387005"/>
    <lineage>
        <taxon>Eukaryota</taxon>
        <taxon>Metazoa</taxon>
        <taxon>Ecdysozoa</taxon>
        <taxon>Nematoda</taxon>
        <taxon>Chromadorea</taxon>
        <taxon>Rhabditida</taxon>
        <taxon>Spirurina</taxon>
        <taxon>Spiruromorpha</taxon>
        <taxon>Filarioidea</taxon>
        <taxon>Onchocercidae</taxon>
        <taxon>Onchocerca</taxon>
    </lineage>
</organism>
<proteinExistence type="predicted"/>
<reference evidence="3" key="1">
    <citation type="submission" date="2016-06" db="UniProtKB">
        <authorList>
            <consortium name="WormBaseParasite"/>
        </authorList>
    </citation>
    <scope>IDENTIFICATION</scope>
</reference>
<dbReference type="WBParaSite" id="OFLC_0001287001-mRNA-1">
    <property type="protein sequence ID" value="OFLC_0001287001-mRNA-1"/>
    <property type="gene ID" value="OFLC_0001287001"/>
</dbReference>
<evidence type="ECO:0000313" key="2">
    <source>
        <dbReference type="Proteomes" id="UP000267606"/>
    </source>
</evidence>
<dbReference type="Proteomes" id="UP000267606">
    <property type="component" value="Unassembled WGS sequence"/>
</dbReference>
<keyword evidence="2" id="KW-1185">Reference proteome</keyword>
<evidence type="ECO:0000313" key="3">
    <source>
        <dbReference type="WBParaSite" id="OFLC_0001287001-mRNA-1"/>
    </source>
</evidence>
<accession>A0A183HZF7</accession>
<gene>
    <name evidence="1" type="ORF">OFLC_LOCUS12869</name>
</gene>
<sequence>MDIRTAPPVIIIVPQTGNFIKNFEKLDFIRNKAKNERYRNVNFLQIGSLNADTTLIGIPANFHCQEAVKLKPFAENCAEMATSDVVCISLFFLLVQAVMEADSGFVRNVRSPGSSDLVIKVNGKDVNRYDEEPEEIVGEGLFSFDEDVVPEKETGNSNEQSAVFDLFCDIQSDARLQSKHFLILPQRPPKDLYSEMRAQARSIQAVDDPERLFGERPSRRRYQTGEGRVTSQVTVPLQTFCEDATAAAAADVGEQTSY</sequence>
<reference evidence="1 2" key="2">
    <citation type="submission" date="2018-11" db="EMBL/GenBank/DDBJ databases">
        <authorList>
            <consortium name="Pathogen Informatics"/>
        </authorList>
    </citation>
    <scope>NUCLEOTIDE SEQUENCE [LARGE SCALE GENOMIC DNA]</scope>
</reference>